<dbReference type="AlphaFoldDB" id="A0A0H5RSL7"/>
<proteinExistence type="predicted"/>
<dbReference type="Proteomes" id="UP000199147">
    <property type="component" value="Unassembled WGS sequence"/>
</dbReference>
<dbReference type="OrthoDB" id="4640918at2"/>
<sequence length="101" mass="9696">MGSELKVTPAGLRAAAAGETAVSQAIAGLGVGEVLGTAASAMPGLQSGAACGQVSSVVDGAVQAVSSEVGAHAGKLTDAASAYQRTDDEYAHRLNSAKPAG</sequence>
<dbReference type="Pfam" id="PF10824">
    <property type="entry name" value="T7SS_ESX_EspC"/>
    <property type="match status" value="1"/>
</dbReference>
<dbReference type="GO" id="GO:0009306">
    <property type="term" value="P:protein secretion"/>
    <property type="evidence" value="ECO:0007669"/>
    <property type="project" value="InterPro"/>
</dbReference>
<reference evidence="2" key="1">
    <citation type="submission" date="2015-07" db="EMBL/GenBank/DDBJ databases">
        <authorList>
            <person name="Urmite Genomes"/>
        </authorList>
    </citation>
    <scope>NUCLEOTIDE SEQUENCE [LARGE SCALE GENOMIC DNA]</scope>
    <source>
        <strain evidence="2">type strain: ATCC 49404</strain>
    </source>
</reference>
<keyword evidence="2" id="KW-1185">Reference proteome</keyword>
<dbReference type="EMBL" id="CWKH01000002">
    <property type="protein sequence ID" value="CRZ16923.1"/>
    <property type="molecule type" value="Genomic_DNA"/>
</dbReference>
<evidence type="ECO:0008006" key="3">
    <source>
        <dbReference type="Google" id="ProtNLM"/>
    </source>
</evidence>
<evidence type="ECO:0000313" key="2">
    <source>
        <dbReference type="Proteomes" id="UP000199147"/>
    </source>
</evidence>
<organism evidence="1 2">
    <name type="scientific">Mycolicibacterium neworleansense</name>
    <dbReference type="NCBI Taxonomy" id="146018"/>
    <lineage>
        <taxon>Bacteria</taxon>
        <taxon>Bacillati</taxon>
        <taxon>Actinomycetota</taxon>
        <taxon>Actinomycetes</taxon>
        <taxon>Mycobacteriales</taxon>
        <taxon>Mycobacteriaceae</taxon>
        <taxon>Mycolicibacterium</taxon>
    </lineage>
</organism>
<evidence type="ECO:0000313" key="1">
    <source>
        <dbReference type="EMBL" id="CRZ16923.1"/>
    </source>
</evidence>
<protein>
    <recommendedName>
        <fullName evidence="3">ESX-1 secretion-associated protein</fullName>
    </recommendedName>
</protein>
<gene>
    <name evidence="1" type="ORF">BN2156_03802</name>
</gene>
<name>A0A0H5RSL7_9MYCO</name>
<dbReference type="InterPro" id="IPR022536">
    <property type="entry name" value="EspC"/>
</dbReference>
<dbReference type="STRING" id="146018.BN2156_03802"/>
<dbReference type="RefSeq" id="WP_090516516.1">
    <property type="nucleotide sequence ID" value="NZ_CWKH01000002.1"/>
</dbReference>
<accession>A0A0H5RSL7</accession>